<name>A0ABQ5VYX3_9HYPH</name>
<keyword evidence="1" id="KW-1133">Transmembrane helix</keyword>
<keyword evidence="1" id="KW-0472">Membrane</keyword>
<feature type="domain" description="EamA" evidence="2">
    <location>
        <begin position="152"/>
        <end position="282"/>
    </location>
</feature>
<feature type="transmembrane region" description="Helical" evidence="1">
    <location>
        <begin position="39"/>
        <end position="55"/>
    </location>
</feature>
<dbReference type="InterPro" id="IPR000620">
    <property type="entry name" value="EamA_dom"/>
</dbReference>
<feature type="transmembrane region" description="Helical" evidence="1">
    <location>
        <begin position="212"/>
        <end position="229"/>
    </location>
</feature>
<dbReference type="SUPFAM" id="SSF103481">
    <property type="entry name" value="Multidrug resistance efflux transporter EmrE"/>
    <property type="match status" value="1"/>
</dbReference>
<feature type="domain" description="EamA" evidence="2">
    <location>
        <begin position="10"/>
        <end position="138"/>
    </location>
</feature>
<dbReference type="EMBL" id="BSNS01000001">
    <property type="protein sequence ID" value="GLQ52851.1"/>
    <property type="molecule type" value="Genomic_DNA"/>
</dbReference>
<dbReference type="RefSeq" id="WP_284338319.1">
    <property type="nucleotide sequence ID" value="NZ_BSNS01000001.1"/>
</dbReference>
<keyword evidence="4" id="KW-1185">Reference proteome</keyword>
<proteinExistence type="predicted"/>
<feature type="transmembrane region" description="Helical" evidence="1">
    <location>
        <begin position="98"/>
        <end position="115"/>
    </location>
</feature>
<evidence type="ECO:0000256" key="1">
    <source>
        <dbReference type="SAM" id="Phobius"/>
    </source>
</evidence>
<dbReference type="Proteomes" id="UP001156691">
    <property type="component" value="Unassembled WGS sequence"/>
</dbReference>
<evidence type="ECO:0000259" key="2">
    <source>
        <dbReference type="Pfam" id="PF00892"/>
    </source>
</evidence>
<organism evidence="3 4">
    <name type="scientific">Devosia nitrariae</name>
    <dbReference type="NCBI Taxonomy" id="2071872"/>
    <lineage>
        <taxon>Bacteria</taxon>
        <taxon>Pseudomonadati</taxon>
        <taxon>Pseudomonadota</taxon>
        <taxon>Alphaproteobacteria</taxon>
        <taxon>Hyphomicrobiales</taxon>
        <taxon>Devosiaceae</taxon>
        <taxon>Devosia</taxon>
    </lineage>
</organism>
<protein>
    <submittedName>
        <fullName evidence="3">Membrane protein</fullName>
    </submittedName>
</protein>
<feature type="transmembrane region" description="Helical" evidence="1">
    <location>
        <begin position="67"/>
        <end position="86"/>
    </location>
</feature>
<feature type="transmembrane region" description="Helical" evidence="1">
    <location>
        <begin position="241"/>
        <end position="259"/>
    </location>
</feature>
<reference evidence="4" key="1">
    <citation type="journal article" date="2019" name="Int. J. Syst. Evol. Microbiol.">
        <title>The Global Catalogue of Microorganisms (GCM) 10K type strain sequencing project: providing services to taxonomists for standard genome sequencing and annotation.</title>
        <authorList>
            <consortium name="The Broad Institute Genomics Platform"/>
            <consortium name="The Broad Institute Genome Sequencing Center for Infectious Disease"/>
            <person name="Wu L."/>
            <person name="Ma J."/>
        </authorList>
    </citation>
    <scope>NUCLEOTIDE SEQUENCE [LARGE SCALE GENOMIC DNA]</scope>
    <source>
        <strain evidence="4">NBRC 112416</strain>
    </source>
</reference>
<feature type="transmembrane region" description="Helical" evidence="1">
    <location>
        <begin position="127"/>
        <end position="146"/>
    </location>
</feature>
<evidence type="ECO:0000313" key="4">
    <source>
        <dbReference type="Proteomes" id="UP001156691"/>
    </source>
</evidence>
<dbReference type="InterPro" id="IPR037185">
    <property type="entry name" value="EmrE-like"/>
</dbReference>
<comment type="caution">
    <text evidence="3">The sequence shown here is derived from an EMBL/GenBank/DDBJ whole genome shotgun (WGS) entry which is preliminary data.</text>
</comment>
<accession>A0ABQ5VYX3</accession>
<dbReference type="Pfam" id="PF00892">
    <property type="entry name" value="EamA"/>
    <property type="match status" value="2"/>
</dbReference>
<gene>
    <name evidence="3" type="ORF">GCM10010862_01090</name>
</gene>
<sequence>MRPSRPAATLIGIAAILLWSTLAVLTAISGSVPPLQLNAMTFGIGGLAGLVFLSARPGATRALRQPLPVWLLGVGGLFGYHAFYFTALRNAPPVDAGLINYLWPILIVLFSALLPGERLRAHHIAGALLALVGAILVVTGGASLALRTEHAFGYAAAGLAALTWSSYSVLSRRFAGVSSYAITGFCLASALLSTISHLALEVTVWPTGLPEWLAIVALGLGPVGLAFYVWDIGVKHGDIQVLGAAAYLAPLLSTLLLVAAGYGQFTLVVALACGLITLGALIAAKDLLLKRRRDLGPARGLKDGIASKTAPQVADP</sequence>
<feature type="transmembrane region" description="Helical" evidence="1">
    <location>
        <begin position="177"/>
        <end position="200"/>
    </location>
</feature>
<feature type="transmembrane region" description="Helical" evidence="1">
    <location>
        <begin position="152"/>
        <end position="170"/>
    </location>
</feature>
<evidence type="ECO:0000313" key="3">
    <source>
        <dbReference type="EMBL" id="GLQ52851.1"/>
    </source>
</evidence>
<keyword evidence="1" id="KW-0812">Transmembrane</keyword>
<dbReference type="PANTHER" id="PTHR22911:SF76">
    <property type="entry name" value="EAMA DOMAIN-CONTAINING PROTEIN"/>
    <property type="match status" value="1"/>
</dbReference>
<dbReference type="PANTHER" id="PTHR22911">
    <property type="entry name" value="ACYL-MALONYL CONDENSING ENZYME-RELATED"/>
    <property type="match status" value="1"/>
</dbReference>
<feature type="transmembrane region" description="Helical" evidence="1">
    <location>
        <begin position="265"/>
        <end position="284"/>
    </location>
</feature>